<feature type="binding site" evidence="3">
    <location>
        <position position="304"/>
    </location>
    <ligand>
        <name>Zn(2+)</name>
        <dbReference type="ChEBI" id="CHEBI:29105"/>
    </ligand>
</feature>
<reference evidence="5 6" key="1">
    <citation type="journal article" date="2023" name="Nat. Commun.">
        <title>Origin of minicircular mitochondrial genomes in red algae.</title>
        <authorList>
            <person name="Lee Y."/>
            <person name="Cho C.H."/>
            <person name="Lee Y.M."/>
            <person name="Park S.I."/>
            <person name="Yang J.H."/>
            <person name="West J.A."/>
            <person name="Bhattacharya D."/>
            <person name="Yoon H.S."/>
        </authorList>
    </citation>
    <scope>NUCLEOTIDE SEQUENCE [LARGE SCALE GENOMIC DNA]</scope>
    <source>
        <strain evidence="5 6">CCMP1338</strain>
        <tissue evidence="5">Whole cell</tissue>
    </source>
</reference>
<dbReference type="PROSITE" id="PS50970">
    <property type="entry name" value="HCY"/>
    <property type="match status" value="1"/>
</dbReference>
<organism evidence="5 6">
    <name type="scientific">Rhodosorus marinus</name>
    <dbReference type="NCBI Taxonomy" id="101924"/>
    <lineage>
        <taxon>Eukaryota</taxon>
        <taxon>Rhodophyta</taxon>
        <taxon>Stylonematophyceae</taxon>
        <taxon>Stylonematales</taxon>
        <taxon>Stylonemataceae</taxon>
        <taxon>Rhodosorus</taxon>
    </lineage>
</organism>
<dbReference type="EMBL" id="JAMWBK010000007">
    <property type="protein sequence ID" value="KAJ8903347.1"/>
    <property type="molecule type" value="Genomic_DNA"/>
</dbReference>
<feature type="binding site" evidence="3">
    <location>
        <position position="305"/>
    </location>
    <ligand>
        <name>Zn(2+)</name>
        <dbReference type="ChEBI" id="CHEBI:29105"/>
    </ligand>
</feature>
<proteinExistence type="predicted"/>
<evidence type="ECO:0000256" key="3">
    <source>
        <dbReference type="PROSITE-ProRule" id="PRU00333"/>
    </source>
</evidence>
<gene>
    <name evidence="5" type="ORF">NDN08_004455</name>
</gene>
<feature type="binding site" evidence="3">
    <location>
        <position position="218"/>
    </location>
    <ligand>
        <name>Zn(2+)</name>
        <dbReference type="ChEBI" id="CHEBI:29105"/>
    </ligand>
</feature>
<dbReference type="GO" id="GO:0046872">
    <property type="term" value="F:metal ion binding"/>
    <property type="evidence" value="ECO:0007669"/>
    <property type="project" value="UniProtKB-KW"/>
</dbReference>
<dbReference type="PANTHER" id="PTHR11103:SF18">
    <property type="entry name" value="SLR1189 PROTEIN"/>
    <property type="match status" value="1"/>
</dbReference>
<evidence type="ECO:0000259" key="4">
    <source>
        <dbReference type="PROSITE" id="PS50970"/>
    </source>
</evidence>
<evidence type="ECO:0000256" key="2">
    <source>
        <dbReference type="ARBA" id="ARBA00022679"/>
    </source>
</evidence>
<sequence>MLRRVCKGMAVGSRITLFDGGTGEELFKRGVEEDRKIWSAVAIVKPEYHGTVVDVHRSYIEAGCDVVTANNFGVTPGVGFAVADMMELSAKAVELAKEARDGAGREHVRVACSLPPLVESYRPDLVMKDEVHGADIYRQLGLATAPDADVFMAETLSSVREMSMAVRAVQNLGKPVFASWTLREDGRLRSGETVTEAVLALLELTETSQCLEGIIFNCCEPESVSRAFNELLTADNPARERMLKRSVKLGANPNALTPVDPNWTLAENPEPQPFRTDLNPSVFVTSFARAWAHQIPFGLILGGCCGLGPEYISALYKLRQDLSR</sequence>
<keyword evidence="6" id="KW-1185">Reference proteome</keyword>
<feature type="domain" description="Hcy-binding" evidence="4">
    <location>
        <begin position="4"/>
        <end position="319"/>
    </location>
</feature>
<keyword evidence="2 3" id="KW-0808">Transferase</keyword>
<evidence type="ECO:0000313" key="5">
    <source>
        <dbReference type="EMBL" id="KAJ8903347.1"/>
    </source>
</evidence>
<name>A0AAV8UPV8_9RHOD</name>
<dbReference type="SUPFAM" id="SSF82282">
    <property type="entry name" value="Homocysteine S-methyltransferase"/>
    <property type="match status" value="1"/>
</dbReference>
<evidence type="ECO:0000313" key="6">
    <source>
        <dbReference type="Proteomes" id="UP001157974"/>
    </source>
</evidence>
<accession>A0AAV8UPV8</accession>
<keyword evidence="3" id="KW-0479">Metal-binding</keyword>
<comment type="caution">
    <text evidence="5">The sequence shown here is derived from an EMBL/GenBank/DDBJ whole genome shotgun (WGS) entry which is preliminary data.</text>
</comment>
<comment type="cofactor">
    <cofactor evidence="3">
        <name>Zn(2+)</name>
        <dbReference type="ChEBI" id="CHEBI:29105"/>
    </cofactor>
</comment>
<dbReference type="GO" id="GO:0032259">
    <property type="term" value="P:methylation"/>
    <property type="evidence" value="ECO:0007669"/>
    <property type="project" value="UniProtKB-KW"/>
</dbReference>
<dbReference type="Pfam" id="PF02574">
    <property type="entry name" value="S-methyl_trans"/>
    <property type="match status" value="1"/>
</dbReference>
<dbReference type="Proteomes" id="UP001157974">
    <property type="component" value="Unassembled WGS sequence"/>
</dbReference>
<protein>
    <recommendedName>
        <fullName evidence="4">Hcy-binding domain-containing protein</fullName>
    </recommendedName>
</protein>
<evidence type="ECO:0000256" key="1">
    <source>
        <dbReference type="ARBA" id="ARBA00022603"/>
    </source>
</evidence>
<dbReference type="InterPro" id="IPR003726">
    <property type="entry name" value="HCY_dom"/>
</dbReference>
<dbReference type="PANTHER" id="PTHR11103">
    <property type="entry name" value="SLR1189 PROTEIN"/>
    <property type="match status" value="1"/>
</dbReference>
<dbReference type="Gene3D" id="3.20.20.330">
    <property type="entry name" value="Homocysteine-binding-like domain"/>
    <property type="match status" value="1"/>
</dbReference>
<keyword evidence="3" id="KW-0862">Zinc</keyword>
<dbReference type="InterPro" id="IPR036589">
    <property type="entry name" value="HCY_dom_sf"/>
</dbReference>
<keyword evidence="1 3" id="KW-0489">Methyltransferase</keyword>
<dbReference type="AlphaFoldDB" id="A0AAV8UPV8"/>
<dbReference type="GO" id="GO:0008168">
    <property type="term" value="F:methyltransferase activity"/>
    <property type="evidence" value="ECO:0007669"/>
    <property type="project" value="UniProtKB-UniRule"/>
</dbReference>